<name>A0A0E9WPB2_ANGAN</name>
<sequence length="51" mass="5856">MIYIIYFWQVYCLHSSVSDGTSPQTLFLNQTSRVSTLGRHNPSLNCQLTSF</sequence>
<dbReference type="AlphaFoldDB" id="A0A0E9WPB2"/>
<proteinExistence type="predicted"/>
<protein>
    <submittedName>
        <fullName evidence="1">Uncharacterized protein</fullName>
    </submittedName>
</protein>
<dbReference type="EMBL" id="GBXM01016333">
    <property type="protein sequence ID" value="JAH92244.1"/>
    <property type="molecule type" value="Transcribed_RNA"/>
</dbReference>
<organism evidence="1">
    <name type="scientific">Anguilla anguilla</name>
    <name type="common">European freshwater eel</name>
    <name type="synonym">Muraena anguilla</name>
    <dbReference type="NCBI Taxonomy" id="7936"/>
    <lineage>
        <taxon>Eukaryota</taxon>
        <taxon>Metazoa</taxon>
        <taxon>Chordata</taxon>
        <taxon>Craniata</taxon>
        <taxon>Vertebrata</taxon>
        <taxon>Euteleostomi</taxon>
        <taxon>Actinopterygii</taxon>
        <taxon>Neopterygii</taxon>
        <taxon>Teleostei</taxon>
        <taxon>Anguilliformes</taxon>
        <taxon>Anguillidae</taxon>
        <taxon>Anguilla</taxon>
    </lineage>
</organism>
<reference evidence="1" key="2">
    <citation type="journal article" date="2015" name="Fish Shellfish Immunol.">
        <title>Early steps in the European eel (Anguilla anguilla)-Vibrio vulnificus interaction in the gills: Role of the RtxA13 toxin.</title>
        <authorList>
            <person name="Callol A."/>
            <person name="Pajuelo D."/>
            <person name="Ebbesson L."/>
            <person name="Teles M."/>
            <person name="MacKenzie S."/>
            <person name="Amaro C."/>
        </authorList>
    </citation>
    <scope>NUCLEOTIDE SEQUENCE</scope>
</reference>
<evidence type="ECO:0000313" key="1">
    <source>
        <dbReference type="EMBL" id="JAH92244.1"/>
    </source>
</evidence>
<accession>A0A0E9WPB2</accession>
<reference evidence="1" key="1">
    <citation type="submission" date="2014-11" db="EMBL/GenBank/DDBJ databases">
        <authorList>
            <person name="Amaro Gonzalez C."/>
        </authorList>
    </citation>
    <scope>NUCLEOTIDE SEQUENCE</scope>
</reference>